<dbReference type="CDD" id="cd12148">
    <property type="entry name" value="fungal_TF_MHR"/>
    <property type="match status" value="1"/>
</dbReference>
<dbReference type="RefSeq" id="XP_064709027.1">
    <property type="nucleotide sequence ID" value="XM_064855438.1"/>
</dbReference>
<dbReference type="EMBL" id="JAVRRD010000006">
    <property type="protein sequence ID" value="KAK5057909.1"/>
    <property type="molecule type" value="Genomic_DNA"/>
</dbReference>
<dbReference type="Proteomes" id="UP001358417">
    <property type="component" value="Unassembled WGS sequence"/>
</dbReference>
<organism evidence="1 2">
    <name type="scientific">Exophiala bonariae</name>
    <dbReference type="NCBI Taxonomy" id="1690606"/>
    <lineage>
        <taxon>Eukaryota</taxon>
        <taxon>Fungi</taxon>
        <taxon>Dikarya</taxon>
        <taxon>Ascomycota</taxon>
        <taxon>Pezizomycotina</taxon>
        <taxon>Eurotiomycetes</taxon>
        <taxon>Chaetothyriomycetidae</taxon>
        <taxon>Chaetothyriales</taxon>
        <taxon>Herpotrichiellaceae</taxon>
        <taxon>Exophiala</taxon>
    </lineage>
</organism>
<name>A0AAV9NKZ4_9EURO</name>
<accession>A0AAV9NKZ4</accession>
<gene>
    <name evidence="1" type="ORF">LTR84_011910</name>
</gene>
<protein>
    <recommendedName>
        <fullName evidence="3">Transcription factor domain-containing protein</fullName>
    </recommendedName>
</protein>
<evidence type="ECO:0000313" key="2">
    <source>
        <dbReference type="Proteomes" id="UP001358417"/>
    </source>
</evidence>
<reference evidence="1 2" key="1">
    <citation type="submission" date="2023-08" db="EMBL/GenBank/DDBJ databases">
        <title>Black Yeasts Isolated from many extreme environments.</title>
        <authorList>
            <person name="Coleine C."/>
            <person name="Stajich J.E."/>
            <person name="Selbmann L."/>
        </authorList>
    </citation>
    <scope>NUCLEOTIDE SEQUENCE [LARGE SCALE GENOMIC DNA]</scope>
    <source>
        <strain evidence="1 2">CCFEE 5792</strain>
    </source>
</reference>
<dbReference type="PANTHER" id="PTHR47785:SF6">
    <property type="entry name" value="ZN(II)2CYS6 TRANSCRIPTION FACTOR (EUROFUNG)"/>
    <property type="match status" value="1"/>
</dbReference>
<dbReference type="GeneID" id="89980060"/>
<keyword evidence="2" id="KW-1185">Reference proteome</keyword>
<proteinExistence type="predicted"/>
<comment type="caution">
    <text evidence="1">The sequence shown here is derived from an EMBL/GenBank/DDBJ whole genome shotgun (WGS) entry which is preliminary data.</text>
</comment>
<sequence>MILNRLKRIDSKINQLSMPEKDPDQTSKTEQATIAPVLTPSQGDIAQFLSPPPHVDIQKAISSTGSPHTQSKLSFSAHQAIHWPGLHSISLSRSFATGAEGSNIYLSDVELDGPSYVEQTQNETFSKDWLATLSLSTVKGLCNAYFVTFNRVFPLIDRDHFFLDTLSTVVAEGFSYDIESCLVLSVMALGCLGSKAYDEGGYPSEDSLPSTGVVQILLNQDVPGQQLFDESRRRIGLCSSAKDIRISQYYLTAALFFSQAMLPLNQWMMTDRASTNCLIFWHHIRHRSDEWTVDMQARVFWSSLLMETVIVQEMDLPRSRLRELENIVPLPTFMVYPNAKRQQQALRGDESYYHYHFLAQIAHRIILVRIRDEMYHFNPSVLVANELRHQLEQWRANLPPALQFNNHQHTFSCPAEAVAMSLLQTRYRSAIYHVGRPFLYKALANPSSISDQELNFCSEALQNASDWPIATGSCQRMSSFSPLKYFVCRSFFGTLLISYALRESGNERLVKTLPDRSDVLCSDMLRYIEDLAVQSPSLRKDREFLSLLYGPPND</sequence>
<evidence type="ECO:0008006" key="3">
    <source>
        <dbReference type="Google" id="ProtNLM"/>
    </source>
</evidence>
<dbReference type="PANTHER" id="PTHR47785">
    <property type="entry name" value="ZN(II)2CYS6 TRANSCRIPTION FACTOR (EUROFUNG)-RELATED-RELATED"/>
    <property type="match status" value="1"/>
</dbReference>
<dbReference type="InterPro" id="IPR053181">
    <property type="entry name" value="EcdB-like_regulator"/>
</dbReference>
<dbReference type="AlphaFoldDB" id="A0AAV9NKZ4"/>
<evidence type="ECO:0000313" key="1">
    <source>
        <dbReference type="EMBL" id="KAK5057909.1"/>
    </source>
</evidence>